<dbReference type="Pfam" id="PF13649">
    <property type="entry name" value="Methyltransf_25"/>
    <property type="match status" value="1"/>
</dbReference>
<evidence type="ECO:0000313" key="3">
    <source>
        <dbReference type="Proteomes" id="UP001165584"/>
    </source>
</evidence>
<evidence type="ECO:0000313" key="2">
    <source>
        <dbReference type="EMBL" id="MCS5720122.1"/>
    </source>
</evidence>
<sequence length="319" mass="34641">MPSDETASEFVRSLSGAPTLEELPEIVDPVSRAPQNPPRDIQEKFVGANYEAAYAEAERFVDRAFEQWPEGDVTTQAVLDFGSGWGRISRMLLRRLRADQVWSSDVDSSMSVLLQSTLPGLNAVTNAPWPPTVFREGTFDAITAFSVFSHLSEEAHRQWATEFARLTHPGSRVYITVLEAQFLAVVAGAQAAVAAGEADKFATNLAKVVPDATASAKAAGHGQFVFAGGGADDDGPRSRSFYAWAVAPRSWVEQVWGEAGFSLESWVPTGELFDQAMAVLVRQDDTWNAPRVRQSGGRSVVQRGARKVGRGISKLRGRG</sequence>
<dbReference type="InterPro" id="IPR041698">
    <property type="entry name" value="Methyltransf_25"/>
</dbReference>
<dbReference type="InterPro" id="IPR029063">
    <property type="entry name" value="SAM-dependent_MTases_sf"/>
</dbReference>
<keyword evidence="2" id="KW-0489">Methyltransferase</keyword>
<organism evidence="2 3">
    <name type="scientific">Herbiconiux aconitum</name>
    <dbReference type="NCBI Taxonomy" id="2970913"/>
    <lineage>
        <taxon>Bacteria</taxon>
        <taxon>Bacillati</taxon>
        <taxon>Actinomycetota</taxon>
        <taxon>Actinomycetes</taxon>
        <taxon>Micrococcales</taxon>
        <taxon>Microbacteriaceae</taxon>
        <taxon>Herbiconiux</taxon>
    </lineage>
</organism>
<dbReference type="SUPFAM" id="SSF53335">
    <property type="entry name" value="S-adenosyl-L-methionine-dependent methyltransferases"/>
    <property type="match status" value="1"/>
</dbReference>
<dbReference type="GO" id="GO:0008168">
    <property type="term" value="F:methyltransferase activity"/>
    <property type="evidence" value="ECO:0007669"/>
    <property type="project" value="UniProtKB-KW"/>
</dbReference>
<keyword evidence="3" id="KW-1185">Reference proteome</keyword>
<dbReference type="Gene3D" id="3.40.50.150">
    <property type="entry name" value="Vaccinia Virus protein VP39"/>
    <property type="match status" value="1"/>
</dbReference>
<protein>
    <submittedName>
        <fullName evidence="2">Class I SAM-dependent methyltransferase</fullName>
    </submittedName>
</protein>
<dbReference type="Proteomes" id="UP001165584">
    <property type="component" value="Unassembled WGS sequence"/>
</dbReference>
<feature type="domain" description="Methyltransferase" evidence="1">
    <location>
        <begin position="78"/>
        <end position="170"/>
    </location>
</feature>
<dbReference type="RefSeq" id="WP_259509971.1">
    <property type="nucleotide sequence ID" value="NZ_JANLCM010000002.1"/>
</dbReference>
<accession>A0ABT2GX20</accession>
<comment type="caution">
    <text evidence="2">The sequence shown here is derived from an EMBL/GenBank/DDBJ whole genome shotgun (WGS) entry which is preliminary data.</text>
</comment>
<evidence type="ECO:0000259" key="1">
    <source>
        <dbReference type="Pfam" id="PF13649"/>
    </source>
</evidence>
<keyword evidence="2" id="KW-0808">Transferase</keyword>
<reference evidence="2" key="1">
    <citation type="submission" date="2022-08" db="EMBL/GenBank/DDBJ databases">
        <authorList>
            <person name="Deng Y."/>
            <person name="Han X.-F."/>
            <person name="Zhang Y.-Q."/>
        </authorList>
    </citation>
    <scope>NUCLEOTIDE SEQUENCE</scope>
    <source>
        <strain evidence="2">CPCC 205763</strain>
    </source>
</reference>
<dbReference type="EMBL" id="JANLCM010000002">
    <property type="protein sequence ID" value="MCS5720122.1"/>
    <property type="molecule type" value="Genomic_DNA"/>
</dbReference>
<gene>
    <name evidence="2" type="ORF">N1027_18480</name>
</gene>
<name>A0ABT2GX20_9MICO</name>
<dbReference type="GO" id="GO:0032259">
    <property type="term" value="P:methylation"/>
    <property type="evidence" value="ECO:0007669"/>
    <property type="project" value="UniProtKB-KW"/>
</dbReference>
<proteinExistence type="predicted"/>